<dbReference type="AlphaFoldDB" id="A0A537LQW5"/>
<dbReference type="Gene3D" id="3.20.20.70">
    <property type="entry name" value="Aldolase class I"/>
    <property type="match status" value="1"/>
</dbReference>
<comment type="caution">
    <text evidence="2">The sequence shown here is derived from an EMBL/GenBank/DDBJ whole genome shotgun (WGS) entry which is preliminary data.</text>
</comment>
<dbReference type="EMBL" id="VBAJ01000012">
    <property type="protein sequence ID" value="TMJ10414.1"/>
    <property type="molecule type" value="Genomic_DNA"/>
</dbReference>
<evidence type="ECO:0000256" key="1">
    <source>
        <dbReference type="ARBA" id="ARBA00023270"/>
    </source>
</evidence>
<dbReference type="Proteomes" id="UP000318661">
    <property type="component" value="Unassembled WGS sequence"/>
</dbReference>
<gene>
    <name evidence="2" type="ORF">E6G99_00610</name>
</gene>
<protein>
    <submittedName>
        <fullName evidence="2">Transaldolase</fullName>
    </submittedName>
</protein>
<dbReference type="PROSITE" id="PS01054">
    <property type="entry name" value="TRANSALDOLASE_1"/>
    <property type="match status" value="1"/>
</dbReference>
<evidence type="ECO:0000313" key="3">
    <source>
        <dbReference type="Proteomes" id="UP000318661"/>
    </source>
</evidence>
<organism evidence="2 3">
    <name type="scientific">Candidatus Segetimicrobium genomatis</name>
    <dbReference type="NCBI Taxonomy" id="2569760"/>
    <lineage>
        <taxon>Bacteria</taxon>
        <taxon>Bacillati</taxon>
        <taxon>Candidatus Sysuimicrobiota</taxon>
        <taxon>Candidatus Sysuimicrobiia</taxon>
        <taxon>Candidatus Sysuimicrobiales</taxon>
        <taxon>Candidatus Segetimicrobiaceae</taxon>
        <taxon>Candidatus Segetimicrobium</taxon>
    </lineage>
</organism>
<dbReference type="SUPFAM" id="SSF51569">
    <property type="entry name" value="Aldolase"/>
    <property type="match status" value="1"/>
</dbReference>
<proteinExistence type="predicted"/>
<dbReference type="PANTHER" id="PTHR10683:SF40">
    <property type="entry name" value="FRUCTOSE-6-PHOSPHATE ALDOLASE 1-RELATED"/>
    <property type="match status" value="1"/>
</dbReference>
<accession>A0A537LQW5</accession>
<evidence type="ECO:0000313" key="2">
    <source>
        <dbReference type="EMBL" id="TMJ10414.1"/>
    </source>
</evidence>
<name>A0A537LQW5_9BACT</name>
<dbReference type="PANTHER" id="PTHR10683">
    <property type="entry name" value="TRANSALDOLASE"/>
    <property type="match status" value="1"/>
</dbReference>
<dbReference type="InterPro" id="IPR013785">
    <property type="entry name" value="Aldolase_TIM"/>
</dbReference>
<keyword evidence="1" id="KW-0704">Schiff base</keyword>
<dbReference type="Pfam" id="PF00923">
    <property type="entry name" value="TAL_FSA"/>
    <property type="match status" value="1"/>
</dbReference>
<dbReference type="InterPro" id="IPR018225">
    <property type="entry name" value="Transaldolase_AS"/>
</dbReference>
<dbReference type="GO" id="GO:0005975">
    <property type="term" value="P:carbohydrate metabolic process"/>
    <property type="evidence" value="ECO:0007669"/>
    <property type="project" value="InterPro"/>
</dbReference>
<reference evidence="2 3" key="1">
    <citation type="journal article" date="2019" name="Nat. Microbiol.">
        <title>Mediterranean grassland soil C-N compound turnover is dependent on rainfall and depth, and is mediated by genomically divergent microorganisms.</title>
        <authorList>
            <person name="Diamond S."/>
            <person name="Andeer P.F."/>
            <person name="Li Z."/>
            <person name="Crits-Christoph A."/>
            <person name="Burstein D."/>
            <person name="Anantharaman K."/>
            <person name="Lane K.R."/>
            <person name="Thomas B.C."/>
            <person name="Pan C."/>
            <person name="Northen T.R."/>
            <person name="Banfield J.F."/>
        </authorList>
    </citation>
    <scope>NUCLEOTIDE SEQUENCE [LARGE SCALE GENOMIC DNA]</scope>
    <source>
        <strain evidence="2">NP_2</strain>
    </source>
</reference>
<dbReference type="InterPro" id="IPR001585">
    <property type="entry name" value="TAL/FSA"/>
</dbReference>
<sequence>MRLYVDTADGHAITQAAATGFVFGVTTNPTLLRRASLRRTDLAPLVQTAAHAGLREIHLQVFSADAAAMVVDARMLYALDPRHVVVKIPATAAGFRAAHELREEMPITITAVFTARQALLAGIVGARYAAVYLGRLRDAGQDAAAALTGMLAAVRAQQMDVRLLIASVREASDVEMLAQLGIPAVTLPPALLLALPDAAGTAQAVQAFQDDIGHL</sequence>